<name>A0ABX8MLK8_9PSED</name>
<feature type="compositionally biased region" description="Low complexity" evidence="1">
    <location>
        <begin position="57"/>
        <end position="69"/>
    </location>
</feature>
<dbReference type="EMBL" id="CP077074">
    <property type="protein sequence ID" value="QXH39099.1"/>
    <property type="molecule type" value="Genomic_DNA"/>
</dbReference>
<evidence type="ECO:0000313" key="4">
    <source>
        <dbReference type="Proteomes" id="UP000693952"/>
    </source>
</evidence>
<keyword evidence="2" id="KW-0732">Signal</keyword>
<keyword evidence="4" id="KW-1185">Reference proteome</keyword>
<feature type="compositionally biased region" description="Polar residues" evidence="1">
    <location>
        <begin position="94"/>
        <end position="105"/>
    </location>
</feature>
<dbReference type="RefSeq" id="WP_068588309.1">
    <property type="nucleotide sequence ID" value="NZ_CP027706.1"/>
</dbReference>
<dbReference type="Proteomes" id="UP000693952">
    <property type="component" value="Chromosome"/>
</dbReference>
<feature type="chain" id="PRO_5045777185" evidence="2">
    <location>
        <begin position="24"/>
        <end position="105"/>
    </location>
</feature>
<feature type="region of interest" description="Disordered" evidence="1">
    <location>
        <begin position="56"/>
        <end position="105"/>
    </location>
</feature>
<evidence type="ECO:0000313" key="3">
    <source>
        <dbReference type="EMBL" id="QXH39099.1"/>
    </source>
</evidence>
<evidence type="ECO:0000256" key="1">
    <source>
        <dbReference type="SAM" id="MobiDB-lite"/>
    </source>
</evidence>
<protein>
    <submittedName>
        <fullName evidence="3">Uncharacterized protein</fullName>
    </submittedName>
</protein>
<gene>
    <name evidence="3" type="ORF">KSS89_23080</name>
</gene>
<sequence>MKRFSRFAVALVLFSALPWTVQAEEAKEGCVEVSVGGYKAPDYNCLSKQMGNDPEAVKAAKANQQAMQNPVEKRPPNQNGLATPAATGVRMGNTFGTSVTPQQRP</sequence>
<feature type="signal peptide" evidence="2">
    <location>
        <begin position="1"/>
        <end position="23"/>
    </location>
</feature>
<evidence type="ECO:0000256" key="2">
    <source>
        <dbReference type="SAM" id="SignalP"/>
    </source>
</evidence>
<proteinExistence type="predicted"/>
<reference evidence="3" key="1">
    <citation type="submission" date="2021-06" db="EMBL/GenBank/DDBJ databases">
        <title>Updating the genus Pseudomonas: Description of 43 new species and partition of the Pseudomonas putida group.</title>
        <authorList>
            <person name="Girard L."/>
            <person name="Lood C."/>
            <person name="Vandamme P."/>
            <person name="Rokni-Zadeh H."/>
            <person name="van Noort V."/>
            <person name="Hofte M."/>
            <person name="Lavigne R."/>
            <person name="De Mot R."/>
        </authorList>
    </citation>
    <scope>NUCLEOTIDE SEQUENCE</scope>
    <source>
        <strain evidence="3">CMR12a</strain>
    </source>
</reference>
<accession>A0ABX8MLK8</accession>
<organism evidence="3 4">
    <name type="scientific">Pseudomonas sessilinigenes</name>
    <dbReference type="NCBI Taxonomy" id="658629"/>
    <lineage>
        <taxon>Bacteria</taxon>
        <taxon>Pseudomonadati</taxon>
        <taxon>Pseudomonadota</taxon>
        <taxon>Gammaproteobacteria</taxon>
        <taxon>Pseudomonadales</taxon>
        <taxon>Pseudomonadaceae</taxon>
        <taxon>Pseudomonas</taxon>
    </lineage>
</organism>